<dbReference type="EMBL" id="CP100390">
    <property type="protein sequence ID" value="UZE95466.1"/>
    <property type="molecule type" value="Genomic_DNA"/>
</dbReference>
<organism evidence="4 5">
    <name type="scientific">Alkalimarinus alittae</name>
    <dbReference type="NCBI Taxonomy" id="2961619"/>
    <lineage>
        <taxon>Bacteria</taxon>
        <taxon>Pseudomonadati</taxon>
        <taxon>Pseudomonadota</taxon>
        <taxon>Gammaproteobacteria</taxon>
        <taxon>Alteromonadales</taxon>
        <taxon>Alteromonadaceae</taxon>
        <taxon>Alkalimarinus</taxon>
    </lineage>
</organism>
<comment type="similarity">
    <text evidence="1">Belongs to the membrane fusion protein (MFP) (TC 8.A.1) family.</text>
</comment>
<dbReference type="InterPro" id="IPR006143">
    <property type="entry name" value="RND_pump_MFP"/>
</dbReference>
<feature type="chain" id="PRO_5045426028" evidence="2">
    <location>
        <begin position="23"/>
        <end position="348"/>
    </location>
</feature>
<dbReference type="NCBIfam" id="TIGR01730">
    <property type="entry name" value="RND_mfp"/>
    <property type="match status" value="1"/>
</dbReference>
<dbReference type="Gene3D" id="2.40.50.100">
    <property type="match status" value="1"/>
</dbReference>
<evidence type="ECO:0000259" key="3">
    <source>
        <dbReference type="Pfam" id="PF25954"/>
    </source>
</evidence>
<reference evidence="4" key="1">
    <citation type="submission" date="2022-06" db="EMBL/GenBank/DDBJ databases">
        <title>Alkalimarinus sp. nov., isolated from gut of a Alitta virens.</title>
        <authorList>
            <person name="Yang A.I."/>
            <person name="Shin N.-R."/>
        </authorList>
    </citation>
    <scope>NUCLEOTIDE SEQUENCE</scope>
    <source>
        <strain evidence="4">A2M4</strain>
    </source>
</reference>
<dbReference type="Pfam" id="PF25954">
    <property type="entry name" value="Beta-barrel_RND_2"/>
    <property type="match status" value="1"/>
</dbReference>
<dbReference type="Gene3D" id="2.40.420.20">
    <property type="match status" value="1"/>
</dbReference>
<feature type="signal peptide" evidence="2">
    <location>
        <begin position="1"/>
        <end position="22"/>
    </location>
</feature>
<dbReference type="Gene3D" id="1.10.287.470">
    <property type="entry name" value="Helix hairpin bin"/>
    <property type="match status" value="1"/>
</dbReference>
<keyword evidence="5" id="KW-1185">Reference proteome</keyword>
<name>A0ABY6N044_9ALTE</name>
<dbReference type="Proteomes" id="UP001163739">
    <property type="component" value="Chromosome"/>
</dbReference>
<gene>
    <name evidence="4" type="ORF">NKI27_15530</name>
</gene>
<dbReference type="Gene3D" id="2.40.30.170">
    <property type="match status" value="1"/>
</dbReference>
<sequence length="348" mass="37942">MFFRNTFYVFFSVLFTLTHAQAEPLADTKKPSAFLVETAQVNYLKRGKSVDVSGRLANKSEQKLSFKTAGPVATIFVDEGDRVQKGQLLAQLNQEEIDAQVAQSQSVYDEAKRNAARYQALYEKGVVPVEQLQSAETRLEVARSDLRISTFNKQHSVIVAPDDGRILKREVEANEMISPFETAFVMSLNKGGWVVRSNVTDKDIVRINKGDSASIRLDAYPGKVLSGRVSEVGAAADVRSHLFEIEITLDATNLRLHSGFISRLIIEPSQQEAVALLPIEAIIGASNTSAQVFVLNEALEAIQTNVEIAWLESGSVAVKSGLLEGASVVTSGATYLHEGAAVSVYSHP</sequence>
<evidence type="ECO:0000256" key="2">
    <source>
        <dbReference type="SAM" id="SignalP"/>
    </source>
</evidence>
<protein>
    <submittedName>
        <fullName evidence="4">Efflux RND transporter periplasmic adaptor subunit</fullName>
    </submittedName>
</protein>
<accession>A0ABY6N044</accession>
<proteinExistence type="inferred from homology"/>
<dbReference type="PANTHER" id="PTHR30469">
    <property type="entry name" value="MULTIDRUG RESISTANCE PROTEIN MDTA"/>
    <property type="match status" value="1"/>
</dbReference>
<dbReference type="RefSeq" id="WP_265046955.1">
    <property type="nucleotide sequence ID" value="NZ_CP100390.1"/>
</dbReference>
<evidence type="ECO:0000313" key="5">
    <source>
        <dbReference type="Proteomes" id="UP001163739"/>
    </source>
</evidence>
<evidence type="ECO:0000313" key="4">
    <source>
        <dbReference type="EMBL" id="UZE95466.1"/>
    </source>
</evidence>
<feature type="domain" description="CusB-like beta-barrel" evidence="3">
    <location>
        <begin position="197"/>
        <end position="265"/>
    </location>
</feature>
<dbReference type="InterPro" id="IPR058792">
    <property type="entry name" value="Beta-barrel_RND_2"/>
</dbReference>
<dbReference type="PANTHER" id="PTHR30469:SF15">
    <property type="entry name" value="HLYD FAMILY OF SECRETION PROTEINS"/>
    <property type="match status" value="1"/>
</dbReference>
<dbReference type="SUPFAM" id="SSF111369">
    <property type="entry name" value="HlyD-like secretion proteins"/>
    <property type="match status" value="1"/>
</dbReference>
<evidence type="ECO:0000256" key="1">
    <source>
        <dbReference type="ARBA" id="ARBA00009477"/>
    </source>
</evidence>
<keyword evidence="2" id="KW-0732">Signal</keyword>